<keyword evidence="4" id="KW-1185">Reference proteome</keyword>
<evidence type="ECO:0000313" key="3">
    <source>
        <dbReference type="EMBL" id="MZP28374.1"/>
    </source>
</evidence>
<evidence type="ECO:0000259" key="2">
    <source>
        <dbReference type="Pfam" id="PF01558"/>
    </source>
</evidence>
<dbReference type="InterPro" id="IPR002869">
    <property type="entry name" value="Pyrv_flavodox_OxRed_cen"/>
</dbReference>
<dbReference type="RefSeq" id="WP_161253686.1">
    <property type="nucleotide sequence ID" value="NZ_WXEY01000001.1"/>
</dbReference>
<dbReference type="PANTHER" id="PTHR42730:SF1">
    <property type="entry name" value="2-OXOGLUTARATE SYNTHASE SUBUNIT KORC"/>
    <property type="match status" value="1"/>
</dbReference>
<dbReference type="InterPro" id="IPR052554">
    <property type="entry name" value="2-oxoglutarate_synth_KorC"/>
</dbReference>
<dbReference type="EMBL" id="WXEY01000001">
    <property type="protein sequence ID" value="MZP28374.1"/>
    <property type="molecule type" value="Genomic_DNA"/>
</dbReference>
<accession>A0A845L0T5</accession>
<comment type="caution">
    <text evidence="3">The sequence shown here is derived from an EMBL/GenBank/DDBJ whole genome shotgun (WGS) entry which is preliminary data.</text>
</comment>
<name>A0A845L0T5_9FIRM</name>
<dbReference type="Gene3D" id="3.40.920.10">
    <property type="entry name" value="Pyruvate-ferredoxin oxidoreductase, PFOR, domain III"/>
    <property type="match status" value="1"/>
</dbReference>
<sequence>MEHRLIFAGFGGQGVMLMGQLVAYAGMLEGKHVAWIPSYGPEMRGGTANCAVTVSDRPVASPIVYEPTGAIVLNQPSLEKFGPLLVPGGLLLINSSLIGESSPRADITQLRLAANDLANQLGNLKVANMFLLGALLGLTNVVEKESIMTALQKMLPPRRHNLLPVNRVALETGMEQVASSVRLSRV</sequence>
<dbReference type="PANTHER" id="PTHR42730">
    <property type="entry name" value="2-OXOGLUTARATE SYNTHASE SUBUNIT KORC"/>
    <property type="match status" value="1"/>
</dbReference>
<gene>
    <name evidence="3" type="ORF">GTO91_01385</name>
</gene>
<dbReference type="OrthoDB" id="9789125at2"/>
<evidence type="ECO:0000256" key="1">
    <source>
        <dbReference type="ARBA" id="ARBA00023002"/>
    </source>
</evidence>
<proteinExistence type="predicted"/>
<dbReference type="GO" id="GO:0016903">
    <property type="term" value="F:oxidoreductase activity, acting on the aldehyde or oxo group of donors"/>
    <property type="evidence" value="ECO:0007669"/>
    <property type="project" value="InterPro"/>
</dbReference>
<dbReference type="SUPFAM" id="SSF53323">
    <property type="entry name" value="Pyruvate-ferredoxin oxidoreductase, PFOR, domain III"/>
    <property type="match status" value="1"/>
</dbReference>
<feature type="domain" description="Pyruvate/ketoisovalerate oxidoreductase catalytic" evidence="2">
    <location>
        <begin position="11"/>
        <end position="175"/>
    </location>
</feature>
<keyword evidence="1" id="KW-0560">Oxidoreductase</keyword>
<protein>
    <submittedName>
        <fullName evidence="3">2-oxoacid:ferredoxin oxidoreductase subunit gamma</fullName>
    </submittedName>
</protein>
<dbReference type="Proteomes" id="UP000463470">
    <property type="component" value="Unassembled WGS sequence"/>
</dbReference>
<reference evidence="3 4" key="1">
    <citation type="submission" date="2020-01" db="EMBL/GenBank/DDBJ databases">
        <title>Whole-genome sequence of Heliobacterium undosum DSM 13378.</title>
        <authorList>
            <person name="Kyndt J.A."/>
            <person name="Meyer T.E."/>
        </authorList>
    </citation>
    <scope>NUCLEOTIDE SEQUENCE [LARGE SCALE GENOMIC DNA]</scope>
    <source>
        <strain evidence="3 4">DSM 13378</strain>
    </source>
</reference>
<evidence type="ECO:0000313" key="4">
    <source>
        <dbReference type="Proteomes" id="UP000463470"/>
    </source>
</evidence>
<dbReference type="InterPro" id="IPR019752">
    <property type="entry name" value="Pyrv/ketoisovalerate_OxRed_cat"/>
</dbReference>
<organism evidence="3 4">
    <name type="scientific">Heliomicrobium undosum</name>
    <dbReference type="NCBI Taxonomy" id="121734"/>
    <lineage>
        <taxon>Bacteria</taxon>
        <taxon>Bacillati</taxon>
        <taxon>Bacillota</taxon>
        <taxon>Clostridia</taxon>
        <taxon>Eubacteriales</taxon>
        <taxon>Heliobacteriaceae</taxon>
        <taxon>Heliomicrobium</taxon>
    </lineage>
</organism>
<dbReference type="AlphaFoldDB" id="A0A845L0T5"/>
<dbReference type="Pfam" id="PF01558">
    <property type="entry name" value="POR"/>
    <property type="match status" value="1"/>
</dbReference>